<feature type="region of interest" description="Disordered" evidence="3">
    <location>
        <begin position="216"/>
        <end position="241"/>
    </location>
</feature>
<evidence type="ECO:0000313" key="5">
    <source>
        <dbReference type="EMBL" id="SFB96777.1"/>
    </source>
</evidence>
<feature type="domain" description="Baseplate structural protein Gp10 C-terminal" evidence="4">
    <location>
        <begin position="102"/>
        <end position="288"/>
    </location>
</feature>
<dbReference type="InterPro" id="IPR051934">
    <property type="entry name" value="Phage_Tail_Fiber_Structural"/>
</dbReference>
<dbReference type="RefSeq" id="WP_074819982.1">
    <property type="nucleotide sequence ID" value="NZ_FOLW01000001.1"/>
</dbReference>
<dbReference type="PANTHER" id="PTHR35191">
    <property type="entry name" value="PROPHAGE SIDE TAIL FIBER PROTEIN HOMOLOG STFQ-RELATED"/>
    <property type="match status" value="1"/>
</dbReference>
<proteinExistence type="predicted"/>
<dbReference type="GO" id="GO:0019062">
    <property type="term" value="P:virion attachment to host cell"/>
    <property type="evidence" value="ECO:0007669"/>
    <property type="project" value="InterPro"/>
</dbReference>
<dbReference type="Pfam" id="PF03406">
    <property type="entry name" value="Phage_fiber_2"/>
    <property type="match status" value="1"/>
</dbReference>
<keyword evidence="2" id="KW-0945">Host-virus interaction</keyword>
<evidence type="ECO:0000256" key="3">
    <source>
        <dbReference type="SAM" id="MobiDB-lite"/>
    </source>
</evidence>
<dbReference type="InterPro" id="IPR053827">
    <property type="entry name" value="Gp10_C"/>
</dbReference>
<dbReference type="Pfam" id="PF21939">
    <property type="entry name" value="Gp10_C"/>
    <property type="match status" value="1"/>
</dbReference>
<organism evidence="5 6">
    <name type="scientific">Pragia fontium DSM 5563 = ATCC 49100</name>
    <dbReference type="NCBI Taxonomy" id="1122977"/>
    <lineage>
        <taxon>Bacteria</taxon>
        <taxon>Pseudomonadati</taxon>
        <taxon>Pseudomonadota</taxon>
        <taxon>Gammaproteobacteria</taxon>
        <taxon>Enterobacterales</taxon>
        <taxon>Budviciaceae</taxon>
        <taxon>Pragia</taxon>
    </lineage>
</organism>
<gene>
    <name evidence="5" type="ORF">SAMN02745723_10154</name>
</gene>
<evidence type="ECO:0000256" key="2">
    <source>
        <dbReference type="ARBA" id="ARBA00022581"/>
    </source>
</evidence>
<dbReference type="AlphaFoldDB" id="A0AAJ4W7E8"/>
<accession>A0AAJ4W7E8</accession>
<dbReference type="PANTHER" id="PTHR35191:SF1">
    <property type="entry name" value="PROPHAGE SIDE TAIL FIBER PROTEIN HOMOLOG STFQ-RELATED"/>
    <property type="match status" value="1"/>
</dbReference>
<sequence length="290" mass="30696">MALTNEQELTLLALLNEKKITLSELPAATDLVADDLMLIRQGIIDKSVNSSVLKKHFMPPASSLTGAGIVKLSNAINSNDELMAATPKAVRQAFELAITRSIDAVYPVGVVMFFAENKDPNMLFQGTKWEYLGEERTIRLAKKDASDLKELGGADMATLSVANIPVHTHSFSGTTSNFDYGTKTVSAFDYGTKTTNSSGNHTHTISGFISGDHNQAGGYPRLGRPDASATLATSSSGAHGHTVGIGAHNHTVGIGSHNHNINGTTSPSGSGAAFSTTNAYIKLMGWYRSA</sequence>
<comment type="caution">
    <text evidence="5">The sequence shown here is derived from an EMBL/GenBank/DDBJ whole genome shotgun (WGS) entry which is preliminary data.</text>
</comment>
<feature type="compositionally biased region" description="Low complexity" evidence="3">
    <location>
        <begin position="227"/>
        <end position="238"/>
    </location>
</feature>
<dbReference type="GO" id="GO:0046718">
    <property type="term" value="P:symbiont entry into host cell"/>
    <property type="evidence" value="ECO:0007669"/>
    <property type="project" value="InterPro"/>
</dbReference>
<reference evidence="5 6" key="1">
    <citation type="submission" date="2016-10" db="EMBL/GenBank/DDBJ databases">
        <authorList>
            <person name="Varghese N."/>
            <person name="Submissions S."/>
        </authorList>
    </citation>
    <scope>NUCLEOTIDE SEQUENCE [LARGE SCALE GENOMIC DNA]</scope>
    <source>
        <strain evidence="5 6">DSM 5563</strain>
    </source>
</reference>
<protein>
    <submittedName>
        <fullName evidence="5">Phage tail fibre repeat-containing protein</fullName>
    </submittedName>
</protein>
<evidence type="ECO:0000313" key="6">
    <source>
        <dbReference type="Proteomes" id="UP000226420"/>
    </source>
</evidence>
<evidence type="ECO:0000256" key="1">
    <source>
        <dbReference type="ARBA" id="ARBA00004328"/>
    </source>
</evidence>
<name>A0AAJ4W7E8_9GAMM</name>
<comment type="subcellular location">
    <subcellularLocation>
        <location evidence="1">Virion</location>
    </subcellularLocation>
</comment>
<dbReference type="EMBL" id="FOLW01000001">
    <property type="protein sequence ID" value="SFB96777.1"/>
    <property type="molecule type" value="Genomic_DNA"/>
</dbReference>
<dbReference type="InterPro" id="IPR005068">
    <property type="entry name" value="Phage_lambda_Stf-r2"/>
</dbReference>
<dbReference type="Proteomes" id="UP000226420">
    <property type="component" value="Unassembled WGS sequence"/>
</dbReference>
<evidence type="ECO:0000259" key="4">
    <source>
        <dbReference type="Pfam" id="PF21939"/>
    </source>
</evidence>